<dbReference type="GeneID" id="54119177"/>
<protein>
    <submittedName>
        <fullName evidence="4">RNA-binding protein</fullName>
    </submittedName>
</protein>
<evidence type="ECO:0000313" key="5">
    <source>
        <dbReference type="Proteomes" id="UP000183028"/>
    </source>
</evidence>
<dbReference type="GO" id="GO:0003723">
    <property type="term" value="F:RNA binding"/>
    <property type="evidence" value="ECO:0007669"/>
    <property type="project" value="UniProtKB-UniRule"/>
</dbReference>
<dbReference type="Pfam" id="PF01985">
    <property type="entry name" value="CRS1_YhbY"/>
    <property type="match status" value="1"/>
</dbReference>
<keyword evidence="1 2" id="KW-0694">RNA-binding</keyword>
<dbReference type="OrthoDB" id="9797519at2"/>
<dbReference type="PANTHER" id="PTHR40065:SF3">
    <property type="entry name" value="RNA-BINDING PROTEIN YHBY"/>
    <property type="match status" value="1"/>
</dbReference>
<name>A0A1H6Q1U2_9FIRM</name>
<dbReference type="InterPro" id="IPR051925">
    <property type="entry name" value="RNA-binding_domain"/>
</dbReference>
<evidence type="ECO:0000256" key="1">
    <source>
        <dbReference type="ARBA" id="ARBA00022884"/>
    </source>
</evidence>
<reference evidence="5" key="1">
    <citation type="submission" date="2016-10" db="EMBL/GenBank/DDBJ databases">
        <authorList>
            <person name="Varghese N."/>
        </authorList>
    </citation>
    <scope>NUCLEOTIDE SEQUENCE [LARGE SCALE GENOMIC DNA]</scope>
    <source>
        <strain evidence="5">DSM 20406</strain>
    </source>
</reference>
<organism evidence="4 5">
    <name type="scientific">Sharpea azabuensis</name>
    <dbReference type="NCBI Taxonomy" id="322505"/>
    <lineage>
        <taxon>Bacteria</taxon>
        <taxon>Bacillati</taxon>
        <taxon>Bacillota</taxon>
        <taxon>Erysipelotrichia</taxon>
        <taxon>Erysipelotrichales</taxon>
        <taxon>Coprobacillaceae</taxon>
        <taxon>Sharpea</taxon>
    </lineage>
</organism>
<dbReference type="SUPFAM" id="SSF75471">
    <property type="entry name" value="YhbY-like"/>
    <property type="match status" value="1"/>
</dbReference>
<evidence type="ECO:0000313" key="4">
    <source>
        <dbReference type="EMBL" id="SEI37819.1"/>
    </source>
</evidence>
<dbReference type="Gene3D" id="3.30.110.60">
    <property type="entry name" value="YhbY-like"/>
    <property type="match status" value="1"/>
</dbReference>
<gene>
    <name evidence="4" type="ORF">SAMN04487834_100191</name>
</gene>
<keyword evidence="5" id="KW-1185">Reference proteome</keyword>
<dbReference type="eggNOG" id="COG1534">
    <property type="taxonomic scope" value="Bacteria"/>
</dbReference>
<evidence type="ECO:0000256" key="2">
    <source>
        <dbReference type="PROSITE-ProRule" id="PRU00626"/>
    </source>
</evidence>
<sequence length="95" mass="10612">MLTGKQKRYLRAQAHQLKPIFQIGKDGVSHKQASSINDALKAKELIKVRLLQTCPQTANEAALEIAAQTKADVIQIVGRVITLYKRSDKVLYKLP</sequence>
<dbReference type="PROSITE" id="PS51295">
    <property type="entry name" value="CRM"/>
    <property type="match status" value="1"/>
</dbReference>
<dbReference type="InterPro" id="IPR035920">
    <property type="entry name" value="YhbY-like_sf"/>
</dbReference>
<dbReference type="SMART" id="SM01103">
    <property type="entry name" value="CRS1_YhbY"/>
    <property type="match status" value="1"/>
</dbReference>
<proteinExistence type="predicted"/>
<dbReference type="AlphaFoldDB" id="A0A1H6Q1U2"/>
<dbReference type="NCBIfam" id="TIGR00253">
    <property type="entry name" value="RNA_bind_YhbY"/>
    <property type="match status" value="1"/>
</dbReference>
<feature type="domain" description="CRM" evidence="3">
    <location>
        <begin position="1"/>
        <end position="95"/>
    </location>
</feature>
<accession>A0A1H6Q1U2</accession>
<evidence type="ECO:0000259" key="3">
    <source>
        <dbReference type="PROSITE" id="PS51295"/>
    </source>
</evidence>
<dbReference type="STRING" id="322505.SAMN04487836_101132"/>
<dbReference type="Proteomes" id="UP000183028">
    <property type="component" value="Unassembled WGS sequence"/>
</dbReference>
<dbReference type="InterPro" id="IPR001890">
    <property type="entry name" value="RNA-binding_CRM"/>
</dbReference>
<dbReference type="InterPro" id="IPR017924">
    <property type="entry name" value="RNA-binding_YhbY"/>
</dbReference>
<dbReference type="PANTHER" id="PTHR40065">
    <property type="entry name" value="RNA-BINDING PROTEIN YHBY"/>
    <property type="match status" value="1"/>
</dbReference>
<dbReference type="RefSeq" id="WP_033161769.1">
    <property type="nucleotide sequence ID" value="NZ_CACVPP010000003.1"/>
</dbReference>
<dbReference type="EMBL" id="FNYK01000001">
    <property type="protein sequence ID" value="SEI37819.1"/>
    <property type="molecule type" value="Genomic_DNA"/>
</dbReference>